<protein>
    <recommendedName>
        <fullName evidence="9">2-hydroxyacid dehydrogenase</fullName>
    </recommendedName>
</protein>
<evidence type="ECO:0000313" key="7">
    <source>
        <dbReference type="EMBL" id="ETX13382.1"/>
    </source>
</evidence>
<dbReference type="SUPFAM" id="SSF52283">
    <property type="entry name" value="Formate/glycerate dehydrogenase catalytic domain-like"/>
    <property type="match status" value="1"/>
</dbReference>
<comment type="caution">
    <text evidence="7">The sequence shown here is derived from an EMBL/GenBank/DDBJ whole genome shotgun (WGS) entry which is preliminary data.</text>
</comment>
<evidence type="ECO:0000256" key="1">
    <source>
        <dbReference type="ARBA" id="ARBA00005854"/>
    </source>
</evidence>
<evidence type="ECO:0000256" key="2">
    <source>
        <dbReference type="ARBA" id="ARBA00023002"/>
    </source>
</evidence>
<evidence type="ECO:0008006" key="9">
    <source>
        <dbReference type="Google" id="ProtNLM"/>
    </source>
</evidence>
<dbReference type="EMBL" id="JALZ01000028">
    <property type="protein sequence ID" value="ETX13382.1"/>
    <property type="molecule type" value="Genomic_DNA"/>
</dbReference>
<feature type="domain" description="D-isomer specific 2-hydroxyacid dehydrogenase NAD-binding" evidence="6">
    <location>
        <begin position="126"/>
        <end position="298"/>
    </location>
</feature>
<dbReference type="GO" id="GO:0016616">
    <property type="term" value="F:oxidoreductase activity, acting on the CH-OH group of donors, NAD or NADP as acceptor"/>
    <property type="evidence" value="ECO:0007669"/>
    <property type="project" value="InterPro"/>
</dbReference>
<dbReference type="InterPro" id="IPR006139">
    <property type="entry name" value="D-isomer_2_OHA_DH_cat_dom"/>
</dbReference>
<dbReference type="PANTHER" id="PTHR42789:SF1">
    <property type="entry name" value="D-ISOMER SPECIFIC 2-HYDROXYACID DEHYDROGENASE FAMILY PROTEIN (AFU_ORTHOLOGUE AFUA_6G10090)"/>
    <property type="match status" value="1"/>
</dbReference>
<evidence type="ECO:0000259" key="6">
    <source>
        <dbReference type="Pfam" id="PF02826"/>
    </source>
</evidence>
<dbReference type="GO" id="GO:0051287">
    <property type="term" value="F:NAD binding"/>
    <property type="evidence" value="ECO:0007669"/>
    <property type="project" value="InterPro"/>
</dbReference>
<accession>X7EBU6</accession>
<dbReference type="Pfam" id="PF00389">
    <property type="entry name" value="2-Hacid_dh"/>
    <property type="match status" value="1"/>
</dbReference>
<dbReference type="OrthoDB" id="9793626at2"/>
<dbReference type="InterPro" id="IPR006140">
    <property type="entry name" value="D-isomer_DH_NAD-bd"/>
</dbReference>
<reference evidence="7 8" key="1">
    <citation type="submission" date="2014-01" db="EMBL/GenBank/DDBJ databases">
        <title>Roseivivax halodurans JCM 10272 Genome Sequencing.</title>
        <authorList>
            <person name="Lai Q."/>
            <person name="Li G."/>
            <person name="Shao Z."/>
        </authorList>
    </citation>
    <scope>NUCLEOTIDE SEQUENCE [LARGE SCALE GENOMIC DNA]</scope>
    <source>
        <strain evidence="7 8">JCM 10272</strain>
    </source>
</reference>
<dbReference type="InterPro" id="IPR036291">
    <property type="entry name" value="NAD(P)-bd_dom_sf"/>
</dbReference>
<dbReference type="STRING" id="1449350.OCH239_10705"/>
<organism evidence="7 8">
    <name type="scientific">Roseivivax halodurans JCM 10272</name>
    <dbReference type="NCBI Taxonomy" id="1449350"/>
    <lineage>
        <taxon>Bacteria</taxon>
        <taxon>Pseudomonadati</taxon>
        <taxon>Pseudomonadota</taxon>
        <taxon>Alphaproteobacteria</taxon>
        <taxon>Rhodobacterales</taxon>
        <taxon>Roseobacteraceae</taxon>
        <taxon>Roseivivax</taxon>
    </lineage>
</organism>
<dbReference type="PATRIC" id="fig|1449350.3.peg.3469"/>
<keyword evidence="8" id="KW-1185">Reference proteome</keyword>
<dbReference type="SUPFAM" id="SSF51735">
    <property type="entry name" value="NAD(P)-binding Rossmann-fold domains"/>
    <property type="match status" value="1"/>
</dbReference>
<dbReference type="Proteomes" id="UP000022447">
    <property type="component" value="Unassembled WGS sequence"/>
</dbReference>
<keyword evidence="2 4" id="KW-0560">Oxidoreductase</keyword>
<evidence type="ECO:0000256" key="3">
    <source>
        <dbReference type="ARBA" id="ARBA00023027"/>
    </source>
</evidence>
<feature type="domain" description="D-isomer specific 2-hydroxyacid dehydrogenase catalytic" evidence="5">
    <location>
        <begin position="30"/>
        <end position="325"/>
    </location>
</feature>
<dbReference type="eggNOG" id="COG1052">
    <property type="taxonomic scope" value="Bacteria"/>
</dbReference>
<dbReference type="AlphaFoldDB" id="X7EBU6"/>
<comment type="similarity">
    <text evidence="1 4">Belongs to the D-isomer specific 2-hydroxyacid dehydrogenase family.</text>
</comment>
<evidence type="ECO:0000259" key="5">
    <source>
        <dbReference type="Pfam" id="PF00389"/>
    </source>
</evidence>
<evidence type="ECO:0000256" key="4">
    <source>
        <dbReference type="RuleBase" id="RU003719"/>
    </source>
</evidence>
<evidence type="ECO:0000313" key="8">
    <source>
        <dbReference type="Proteomes" id="UP000022447"/>
    </source>
</evidence>
<name>X7EBU6_9RHOB</name>
<dbReference type="Gene3D" id="3.40.50.720">
    <property type="entry name" value="NAD(P)-binding Rossmann-like Domain"/>
    <property type="match status" value="2"/>
</dbReference>
<dbReference type="InterPro" id="IPR050857">
    <property type="entry name" value="D-2-hydroxyacid_DH"/>
</dbReference>
<keyword evidence="3" id="KW-0520">NAD</keyword>
<dbReference type="CDD" id="cd12169">
    <property type="entry name" value="PGDH_like_1"/>
    <property type="match status" value="1"/>
</dbReference>
<sequence>MTAFRPLPTGRKARIAVLDDYMGVAHRLADWSVLEDRAEISFLRRAIPQDQLVKELEPYDAICLLRERSDIPGDILASLPNLKAIAATGRRNRTLDSQTAAELGIPIMMTDGSGNGVYATVELAWGLIISLLRHIPEESAAMRDGAWQTRLGSSLYGRTLGLIGLGRLGSRMASIAQAFGMNVIAWSPNLTPSRATAGGATFADKDTVFRTADIISLHLVLGESTRGIVGADDLERLKPHALLINTARGPLVDHDALVDALSKGKIGGAGVDVYDLEPLAADARIRTMPNALLTPHLGYSVQETFESFYCQTVENLDGWLSGNPKRLLA</sequence>
<proteinExistence type="inferred from homology"/>
<dbReference type="Pfam" id="PF02826">
    <property type="entry name" value="2-Hacid_dh_C"/>
    <property type="match status" value="1"/>
</dbReference>
<dbReference type="PANTHER" id="PTHR42789">
    <property type="entry name" value="D-ISOMER SPECIFIC 2-HYDROXYACID DEHYDROGENASE FAMILY PROTEIN (AFU_ORTHOLOGUE AFUA_6G10090)"/>
    <property type="match status" value="1"/>
</dbReference>
<dbReference type="RefSeq" id="WP_051489558.1">
    <property type="nucleotide sequence ID" value="NZ_JALZ01000028.1"/>
</dbReference>
<gene>
    <name evidence="7" type="ORF">OCH239_10705</name>
</gene>